<evidence type="ECO:0000256" key="1">
    <source>
        <dbReference type="SAM" id="MobiDB-lite"/>
    </source>
</evidence>
<accession>A0A7I7XC80</accession>
<evidence type="ECO:0000313" key="3">
    <source>
        <dbReference type="Proteomes" id="UP000466517"/>
    </source>
</evidence>
<reference evidence="2 3" key="1">
    <citation type="journal article" date="2019" name="Emerg. Microbes Infect.">
        <title>Comprehensive subspecies identification of 175 nontuberculous mycobacteria species based on 7547 genomic profiles.</title>
        <authorList>
            <person name="Matsumoto Y."/>
            <person name="Kinjo T."/>
            <person name="Motooka D."/>
            <person name="Nabeya D."/>
            <person name="Jung N."/>
            <person name="Uechi K."/>
            <person name="Horii T."/>
            <person name="Iida T."/>
            <person name="Fujita J."/>
            <person name="Nakamura S."/>
        </authorList>
    </citation>
    <scope>NUCLEOTIDE SEQUENCE [LARGE SCALE GENOMIC DNA]</scope>
    <source>
        <strain evidence="2 3">JCM 13574</strain>
    </source>
</reference>
<dbReference type="RefSeq" id="WP_246240166.1">
    <property type="nucleotide sequence ID" value="NZ_AP022610.1"/>
</dbReference>
<proteinExistence type="predicted"/>
<feature type="region of interest" description="Disordered" evidence="1">
    <location>
        <begin position="1"/>
        <end position="71"/>
    </location>
</feature>
<gene>
    <name evidence="2" type="ORF">MMAD_02730</name>
</gene>
<dbReference type="AlphaFoldDB" id="A0A7I7XC80"/>
<dbReference type="KEGG" id="mmag:MMAD_02730"/>
<dbReference type="Proteomes" id="UP000466517">
    <property type="component" value="Chromosome"/>
</dbReference>
<feature type="compositionally biased region" description="Basic and acidic residues" evidence="1">
    <location>
        <begin position="53"/>
        <end position="64"/>
    </location>
</feature>
<protein>
    <submittedName>
        <fullName evidence="2">Uncharacterized protein</fullName>
    </submittedName>
</protein>
<organism evidence="2 3">
    <name type="scientific">Mycolicibacterium madagascariense</name>
    <dbReference type="NCBI Taxonomy" id="212765"/>
    <lineage>
        <taxon>Bacteria</taxon>
        <taxon>Bacillati</taxon>
        <taxon>Actinomycetota</taxon>
        <taxon>Actinomycetes</taxon>
        <taxon>Mycobacteriales</taxon>
        <taxon>Mycobacteriaceae</taxon>
        <taxon>Mycolicibacterium</taxon>
    </lineage>
</organism>
<keyword evidence="3" id="KW-1185">Reference proteome</keyword>
<sequence>MTTHDPDAVPNMTLAEPKSQHRAEPDLDHEHDHVHHESPAGRSLDDESPDVEDVGRERVSHQTEQDASASLFADDELAGLRARWNTVQAGFVDDPRDCVQRADGLVSDVLGQLTQGFTDARSRLEEQWSRGEEASTEDLRVALTRYRDFFERLLAV</sequence>
<evidence type="ECO:0000313" key="2">
    <source>
        <dbReference type="EMBL" id="BBZ25978.1"/>
    </source>
</evidence>
<dbReference type="EMBL" id="AP022610">
    <property type="protein sequence ID" value="BBZ25978.1"/>
    <property type="molecule type" value="Genomic_DNA"/>
</dbReference>
<name>A0A7I7XC80_9MYCO</name>
<feature type="compositionally biased region" description="Basic and acidic residues" evidence="1">
    <location>
        <begin position="18"/>
        <end position="45"/>
    </location>
</feature>